<organism evidence="3 4">
    <name type="scientific">Lactuca saligna</name>
    <name type="common">Willowleaf lettuce</name>
    <dbReference type="NCBI Taxonomy" id="75948"/>
    <lineage>
        <taxon>Eukaryota</taxon>
        <taxon>Viridiplantae</taxon>
        <taxon>Streptophyta</taxon>
        <taxon>Embryophyta</taxon>
        <taxon>Tracheophyta</taxon>
        <taxon>Spermatophyta</taxon>
        <taxon>Magnoliopsida</taxon>
        <taxon>eudicotyledons</taxon>
        <taxon>Gunneridae</taxon>
        <taxon>Pentapetalae</taxon>
        <taxon>asterids</taxon>
        <taxon>campanulids</taxon>
        <taxon>Asterales</taxon>
        <taxon>Asteraceae</taxon>
        <taxon>Cichorioideae</taxon>
        <taxon>Cichorieae</taxon>
        <taxon>Lactucinae</taxon>
        <taxon>Lactuca</taxon>
    </lineage>
</organism>
<dbReference type="AlphaFoldDB" id="A0AA35YVM7"/>
<gene>
    <name evidence="3" type="ORF">LSALG_LOCUS20491</name>
</gene>
<name>A0AA35YVM7_LACSI</name>
<reference evidence="3" key="1">
    <citation type="submission" date="2023-04" db="EMBL/GenBank/DDBJ databases">
        <authorList>
            <person name="Vijverberg K."/>
            <person name="Xiong W."/>
            <person name="Schranz E."/>
        </authorList>
    </citation>
    <scope>NUCLEOTIDE SEQUENCE</scope>
</reference>
<dbReference type="EMBL" id="OX465080">
    <property type="protein sequence ID" value="CAI9280757.1"/>
    <property type="molecule type" value="Genomic_DNA"/>
</dbReference>
<sequence>MSSTRRRRSPTPPSRSPSPPPNPAYRGVVHELSYKVPIAEFLSSLYLENGVLHFQLMNHDPALSLDQINAIIGAPTESTFSPNDPILGYSDHTWWNGLTHQHPYASSSAKASSLIHPMMKVAHRIIASLDVPREERSTICALELKILYAMAHPDENPVPHYGLLLCNKLTRLSTSQSRKIYCGGIVSLFSKTAPVRDPYTGIHHPLPGDPYLTTTVLESMRMFRAEDGNHNWTMGQNHDPKLLITPENQNILSLRRPTNFTDCKITPYLFPISFFEEEDKEGEESGKADNSGKAAPQNSPPMGGASSSRHAGHPSYHQQYMDQFQSIHTRLDTYHQELTNLTQSFSSFTTQYA</sequence>
<proteinExistence type="predicted"/>
<evidence type="ECO:0000256" key="1">
    <source>
        <dbReference type="SAM" id="MobiDB-lite"/>
    </source>
</evidence>
<feature type="region of interest" description="Disordered" evidence="1">
    <location>
        <begin position="1"/>
        <end position="24"/>
    </location>
</feature>
<feature type="region of interest" description="Disordered" evidence="1">
    <location>
        <begin position="279"/>
        <end position="314"/>
    </location>
</feature>
<dbReference type="Pfam" id="PF03078">
    <property type="entry name" value="ATHILA"/>
    <property type="match status" value="1"/>
</dbReference>
<feature type="compositionally biased region" description="Pro residues" evidence="1">
    <location>
        <begin position="10"/>
        <end position="23"/>
    </location>
</feature>
<keyword evidence="4" id="KW-1185">Reference proteome</keyword>
<evidence type="ECO:0000313" key="3">
    <source>
        <dbReference type="EMBL" id="CAI9280757.1"/>
    </source>
</evidence>
<evidence type="ECO:0000313" key="4">
    <source>
        <dbReference type="Proteomes" id="UP001177003"/>
    </source>
</evidence>
<protein>
    <recommendedName>
        <fullName evidence="2">Arabidopsis retrotransposon Orf1 C-terminal domain-containing protein</fullName>
    </recommendedName>
</protein>
<feature type="domain" description="Arabidopsis retrotransposon Orf1 C-terminal" evidence="2">
    <location>
        <begin position="50"/>
        <end position="147"/>
    </location>
</feature>
<dbReference type="Proteomes" id="UP001177003">
    <property type="component" value="Chromosome 4"/>
</dbReference>
<evidence type="ECO:0000259" key="2">
    <source>
        <dbReference type="Pfam" id="PF03078"/>
    </source>
</evidence>
<accession>A0AA35YVM7</accession>
<dbReference type="InterPro" id="IPR004312">
    <property type="entry name" value="ATHILA_Orf1_C"/>
</dbReference>